<dbReference type="InterPro" id="IPR001611">
    <property type="entry name" value="Leu-rich_rpt"/>
</dbReference>
<dbReference type="OrthoDB" id="676979at2759"/>
<dbReference type="AlphaFoldDB" id="A0A0S4JF41"/>
<evidence type="ECO:0000256" key="6">
    <source>
        <dbReference type="ARBA" id="ARBA00023136"/>
    </source>
</evidence>
<sequence length="170" mass="18250">MRIATNILFGVLLLLLLVAPLNLPQSVQALCNCTTPASTVALQALYDSTGGVMWSDPWDMTSDDNLPCLGVTCDEGVVVSIDLSNRGLAGTLPSNLSSLSNISKFNVSSNNIHGTLPRELASWSLMEMFDVSSNHLSGTLPAEYGLHWNHSASKQMYFHNNSITGTHVTA</sequence>
<evidence type="ECO:0000256" key="2">
    <source>
        <dbReference type="ARBA" id="ARBA00022692"/>
    </source>
</evidence>
<dbReference type="GO" id="GO:0016020">
    <property type="term" value="C:membrane"/>
    <property type="evidence" value="ECO:0007669"/>
    <property type="project" value="UniProtKB-SubCell"/>
</dbReference>
<evidence type="ECO:0000256" key="5">
    <source>
        <dbReference type="ARBA" id="ARBA00022989"/>
    </source>
</evidence>
<dbReference type="VEuPathDB" id="TriTrypDB:BSAL_16230"/>
<keyword evidence="5" id="KW-1133">Transmembrane helix</keyword>
<evidence type="ECO:0000313" key="9">
    <source>
        <dbReference type="Proteomes" id="UP000051952"/>
    </source>
</evidence>
<accession>A0A0S4JF41</accession>
<comment type="subcellular location">
    <subcellularLocation>
        <location evidence="1">Membrane</location>
    </subcellularLocation>
</comment>
<keyword evidence="2" id="KW-0812">Transmembrane</keyword>
<feature type="chain" id="PRO_5006622301" evidence="7">
    <location>
        <begin position="30"/>
        <end position="170"/>
    </location>
</feature>
<dbReference type="Gene3D" id="3.80.10.10">
    <property type="entry name" value="Ribonuclease Inhibitor"/>
    <property type="match status" value="1"/>
</dbReference>
<feature type="signal peptide" evidence="7">
    <location>
        <begin position="1"/>
        <end position="29"/>
    </location>
</feature>
<dbReference type="PANTHER" id="PTHR47988">
    <property type="entry name" value="SOMATIC EMBRYOGENESIS RECEPTOR KINASE 1"/>
    <property type="match status" value="1"/>
</dbReference>
<name>A0A0S4JF41_BODSA</name>
<keyword evidence="3 7" id="KW-0732">Signal</keyword>
<evidence type="ECO:0000256" key="3">
    <source>
        <dbReference type="ARBA" id="ARBA00022729"/>
    </source>
</evidence>
<dbReference type="InterPro" id="IPR032675">
    <property type="entry name" value="LRR_dom_sf"/>
</dbReference>
<protein>
    <submittedName>
        <fullName evidence="8">GP46-like surface antigen, putative</fullName>
    </submittedName>
</protein>
<evidence type="ECO:0000256" key="7">
    <source>
        <dbReference type="SAM" id="SignalP"/>
    </source>
</evidence>
<reference evidence="9" key="1">
    <citation type="submission" date="2015-09" db="EMBL/GenBank/DDBJ databases">
        <authorList>
            <consortium name="Pathogen Informatics"/>
        </authorList>
    </citation>
    <scope>NUCLEOTIDE SEQUENCE [LARGE SCALE GENOMIC DNA]</scope>
    <source>
        <strain evidence="9">Lake Konstanz</strain>
    </source>
</reference>
<dbReference type="Proteomes" id="UP000051952">
    <property type="component" value="Unassembled WGS sequence"/>
</dbReference>
<dbReference type="FunFam" id="3.80.10.10:FF:000129">
    <property type="entry name" value="Leucine-rich repeat receptor-like kinase"/>
    <property type="match status" value="1"/>
</dbReference>
<evidence type="ECO:0000256" key="4">
    <source>
        <dbReference type="ARBA" id="ARBA00022737"/>
    </source>
</evidence>
<keyword evidence="9" id="KW-1185">Reference proteome</keyword>
<dbReference type="EMBL" id="CYKH01001658">
    <property type="protein sequence ID" value="CUG88595.1"/>
    <property type="molecule type" value="Genomic_DNA"/>
</dbReference>
<gene>
    <name evidence="8" type="ORF">BSAL_16230</name>
</gene>
<evidence type="ECO:0000313" key="8">
    <source>
        <dbReference type="EMBL" id="CUG88595.1"/>
    </source>
</evidence>
<dbReference type="OMA" id="EMNALIC"/>
<dbReference type="Pfam" id="PF00560">
    <property type="entry name" value="LRR_1"/>
    <property type="match status" value="1"/>
</dbReference>
<evidence type="ECO:0000256" key="1">
    <source>
        <dbReference type="ARBA" id="ARBA00004370"/>
    </source>
</evidence>
<organism evidence="8 9">
    <name type="scientific">Bodo saltans</name>
    <name type="common">Flagellated protozoan</name>
    <dbReference type="NCBI Taxonomy" id="75058"/>
    <lineage>
        <taxon>Eukaryota</taxon>
        <taxon>Discoba</taxon>
        <taxon>Euglenozoa</taxon>
        <taxon>Kinetoplastea</taxon>
        <taxon>Metakinetoplastina</taxon>
        <taxon>Eubodonida</taxon>
        <taxon>Bodonidae</taxon>
        <taxon>Bodo</taxon>
    </lineage>
</organism>
<keyword evidence="4" id="KW-0677">Repeat</keyword>
<dbReference type="SUPFAM" id="SSF52058">
    <property type="entry name" value="L domain-like"/>
    <property type="match status" value="1"/>
</dbReference>
<keyword evidence="6" id="KW-0472">Membrane</keyword>
<proteinExistence type="predicted"/>